<keyword evidence="2" id="KW-1185">Reference proteome</keyword>
<gene>
    <name evidence="1" type="ORF">CEXT_487461</name>
</gene>
<reference evidence="1 2" key="1">
    <citation type="submission" date="2021-06" db="EMBL/GenBank/DDBJ databases">
        <title>Caerostris extrusa draft genome.</title>
        <authorList>
            <person name="Kono N."/>
            <person name="Arakawa K."/>
        </authorList>
    </citation>
    <scope>NUCLEOTIDE SEQUENCE [LARGE SCALE GENOMIC DNA]</scope>
</reference>
<dbReference type="Proteomes" id="UP001054945">
    <property type="component" value="Unassembled WGS sequence"/>
</dbReference>
<evidence type="ECO:0000313" key="1">
    <source>
        <dbReference type="EMBL" id="GIX73221.1"/>
    </source>
</evidence>
<dbReference type="EMBL" id="BPLR01002389">
    <property type="protein sequence ID" value="GIX73221.1"/>
    <property type="molecule type" value="Genomic_DNA"/>
</dbReference>
<proteinExistence type="predicted"/>
<protein>
    <submittedName>
        <fullName evidence="1">Uncharacterized protein</fullName>
    </submittedName>
</protein>
<comment type="caution">
    <text evidence="1">The sequence shown here is derived from an EMBL/GenBank/DDBJ whole genome shotgun (WGS) entry which is preliminary data.</text>
</comment>
<name>A0AAV4MMG3_CAEEX</name>
<dbReference type="AlphaFoldDB" id="A0AAV4MMG3"/>
<accession>A0AAV4MMG3</accession>
<sequence length="78" mass="8607">MMDRNLKIGEHCDSCSQGLGQLTTLIYRNRPGRINGKGMATFLACLVLIKWITDSERHGGNGAVTFAVIHCICWPKST</sequence>
<organism evidence="1 2">
    <name type="scientific">Caerostris extrusa</name>
    <name type="common">Bark spider</name>
    <name type="synonym">Caerostris bankana</name>
    <dbReference type="NCBI Taxonomy" id="172846"/>
    <lineage>
        <taxon>Eukaryota</taxon>
        <taxon>Metazoa</taxon>
        <taxon>Ecdysozoa</taxon>
        <taxon>Arthropoda</taxon>
        <taxon>Chelicerata</taxon>
        <taxon>Arachnida</taxon>
        <taxon>Araneae</taxon>
        <taxon>Araneomorphae</taxon>
        <taxon>Entelegynae</taxon>
        <taxon>Araneoidea</taxon>
        <taxon>Araneidae</taxon>
        <taxon>Caerostris</taxon>
    </lineage>
</organism>
<evidence type="ECO:0000313" key="2">
    <source>
        <dbReference type="Proteomes" id="UP001054945"/>
    </source>
</evidence>